<evidence type="ECO:0000313" key="2">
    <source>
        <dbReference type="Proteomes" id="UP000829580"/>
    </source>
</evidence>
<dbReference type="RefSeq" id="WP_241439139.1">
    <property type="nucleotide sequence ID" value="NZ_CP093033.1"/>
</dbReference>
<reference evidence="1 2" key="1">
    <citation type="submission" date="2022-02" db="EMBL/GenBank/DDBJ databases">
        <title>Genomic structural plasticity of rodent-associated Bartonella in nature.</title>
        <authorList>
            <person name="Sousa K.C.M."/>
            <person name="Gutierrez R."/>
            <person name="Yahalomi D."/>
            <person name="Shalit T."/>
            <person name="Markus B."/>
            <person name="Nachum-Biala Y."/>
            <person name="Hawlena H."/>
            <person name="Marcos-Hadad E."/>
            <person name="Hazkani-Covo E."/>
            <person name="Neves H.R."/>
            <person name="Covo S."/>
            <person name="Harrus S."/>
        </authorList>
    </citation>
    <scope>NUCLEOTIDE SEQUENCE [LARGE SCALE GENOMIC DNA]</scope>
    <source>
        <strain evidence="1 2">B35_1_2</strain>
    </source>
</reference>
<accession>A0ABY3VWU1</accession>
<keyword evidence="2" id="KW-1185">Reference proteome</keyword>
<sequence length="97" mass="11350">MKMTGVTNIKLKNYRQLVLFIKMKAVELMSQHSGVFQPKNMLYKFITIDNVYGGDNKGSYKFELFSLENKENTRKNSKNATIKMLNSKMYRKDEKAV</sequence>
<evidence type="ECO:0008006" key="3">
    <source>
        <dbReference type="Google" id="ProtNLM"/>
    </source>
</evidence>
<gene>
    <name evidence="1" type="ORF">MNL13_05985</name>
</gene>
<evidence type="ECO:0000313" key="1">
    <source>
        <dbReference type="EMBL" id="UNF28766.1"/>
    </source>
</evidence>
<dbReference type="EMBL" id="CP093033">
    <property type="protein sequence ID" value="UNF28766.1"/>
    <property type="molecule type" value="Genomic_DNA"/>
</dbReference>
<organism evidence="1 2">
    <name type="scientific">Bartonella krasnovii</name>
    <dbReference type="NCBI Taxonomy" id="2267275"/>
    <lineage>
        <taxon>Bacteria</taxon>
        <taxon>Pseudomonadati</taxon>
        <taxon>Pseudomonadota</taxon>
        <taxon>Alphaproteobacteria</taxon>
        <taxon>Hyphomicrobiales</taxon>
        <taxon>Bartonellaceae</taxon>
        <taxon>Bartonella</taxon>
    </lineage>
</organism>
<protein>
    <recommendedName>
        <fullName evidence="3">Single-stranded DNA-binding protein</fullName>
    </recommendedName>
</protein>
<proteinExistence type="predicted"/>
<dbReference type="Proteomes" id="UP000829580">
    <property type="component" value="Chromosome"/>
</dbReference>
<name>A0ABY3VWU1_9HYPH</name>